<evidence type="ECO:0000313" key="4">
    <source>
        <dbReference type="EMBL" id="GAH86096.1"/>
    </source>
</evidence>
<reference evidence="4" key="1">
    <citation type="journal article" date="2014" name="Front. Microbiol.">
        <title>High frequency of phylogenetically diverse reductive dehalogenase-homologous genes in deep subseafloor sedimentary metagenomes.</title>
        <authorList>
            <person name="Kawai M."/>
            <person name="Futagami T."/>
            <person name="Toyoda A."/>
            <person name="Takaki Y."/>
            <person name="Nishi S."/>
            <person name="Hori S."/>
            <person name="Arai W."/>
            <person name="Tsubouchi T."/>
            <person name="Morono Y."/>
            <person name="Uchiyama I."/>
            <person name="Ito T."/>
            <person name="Fujiyama A."/>
            <person name="Inagaki F."/>
            <person name="Takami H."/>
        </authorList>
    </citation>
    <scope>NUCLEOTIDE SEQUENCE</scope>
    <source>
        <strain evidence="4">Expedition CK06-06</strain>
    </source>
</reference>
<feature type="domain" description="NADP-dependent oxidoreductase" evidence="3">
    <location>
        <begin position="2"/>
        <end position="117"/>
    </location>
</feature>
<dbReference type="InterPro" id="IPR023210">
    <property type="entry name" value="NADP_OxRdtase_dom"/>
</dbReference>
<gene>
    <name evidence="4" type="ORF">S03H2_61764</name>
</gene>
<evidence type="ECO:0000259" key="3">
    <source>
        <dbReference type="Pfam" id="PF00248"/>
    </source>
</evidence>
<dbReference type="Gene3D" id="3.20.20.100">
    <property type="entry name" value="NADP-dependent oxidoreductase domain"/>
    <property type="match status" value="1"/>
</dbReference>
<keyword evidence="1" id="KW-0560">Oxidoreductase</keyword>
<proteinExistence type="predicted"/>
<evidence type="ECO:0000256" key="1">
    <source>
        <dbReference type="ARBA" id="ARBA00023002"/>
    </source>
</evidence>
<dbReference type="Pfam" id="PF00248">
    <property type="entry name" value="Aldo_ket_red"/>
    <property type="match status" value="1"/>
</dbReference>
<feature type="region of interest" description="Disordered" evidence="2">
    <location>
        <begin position="16"/>
        <end position="47"/>
    </location>
</feature>
<name>X1IUK3_9ZZZZ</name>
<accession>X1IUK3</accession>
<feature type="non-terminal residue" evidence="4">
    <location>
        <position position="1"/>
    </location>
</feature>
<dbReference type="InterPro" id="IPR036812">
    <property type="entry name" value="NAD(P)_OxRdtase_dom_sf"/>
</dbReference>
<protein>
    <recommendedName>
        <fullName evidence="3">NADP-dependent oxidoreductase domain-containing protein</fullName>
    </recommendedName>
</protein>
<dbReference type="PANTHER" id="PTHR43364">
    <property type="entry name" value="NADH-SPECIFIC METHYLGLYOXAL REDUCTASE-RELATED"/>
    <property type="match status" value="1"/>
</dbReference>
<dbReference type="GO" id="GO:0016491">
    <property type="term" value="F:oxidoreductase activity"/>
    <property type="evidence" value="ECO:0007669"/>
    <property type="project" value="UniProtKB-KW"/>
</dbReference>
<sequence length="139" mass="15626">ILCYSPLAQGLLSGKFDSPDQVPEGRARTRHFSKNRPQTRHSEEGCEKESFATIRKIKRICDELDQPMAVVSLSWLLARESVTAVLAGARRPDQIEQNVKGASLKLLPQTIDRLSKVTEELKLKLGPNPDVYQTESRIQ</sequence>
<dbReference type="EMBL" id="BARU01039892">
    <property type="protein sequence ID" value="GAH86096.1"/>
    <property type="molecule type" value="Genomic_DNA"/>
</dbReference>
<dbReference type="AlphaFoldDB" id="X1IUK3"/>
<dbReference type="PANTHER" id="PTHR43364:SF4">
    <property type="entry name" value="NAD(P)-LINKED OXIDOREDUCTASE SUPERFAMILY PROTEIN"/>
    <property type="match status" value="1"/>
</dbReference>
<dbReference type="InterPro" id="IPR050523">
    <property type="entry name" value="AKR_Detox_Biosynth"/>
</dbReference>
<organism evidence="4">
    <name type="scientific">marine sediment metagenome</name>
    <dbReference type="NCBI Taxonomy" id="412755"/>
    <lineage>
        <taxon>unclassified sequences</taxon>
        <taxon>metagenomes</taxon>
        <taxon>ecological metagenomes</taxon>
    </lineage>
</organism>
<dbReference type="SUPFAM" id="SSF51430">
    <property type="entry name" value="NAD(P)-linked oxidoreductase"/>
    <property type="match status" value="1"/>
</dbReference>
<comment type="caution">
    <text evidence="4">The sequence shown here is derived from an EMBL/GenBank/DDBJ whole genome shotgun (WGS) entry which is preliminary data.</text>
</comment>
<feature type="compositionally biased region" description="Basic residues" evidence="2">
    <location>
        <begin position="28"/>
        <end position="39"/>
    </location>
</feature>
<evidence type="ECO:0000256" key="2">
    <source>
        <dbReference type="SAM" id="MobiDB-lite"/>
    </source>
</evidence>